<accession>A0ABQ5SWG7</accession>
<dbReference type="EMBL" id="BSEL01000005">
    <property type="protein sequence ID" value="GLJ68518.1"/>
    <property type="molecule type" value="Genomic_DNA"/>
</dbReference>
<evidence type="ECO:0000313" key="1">
    <source>
        <dbReference type="EMBL" id="GLJ68518.1"/>
    </source>
</evidence>
<dbReference type="SUPFAM" id="SSF53850">
    <property type="entry name" value="Periplasmic binding protein-like II"/>
    <property type="match status" value="1"/>
</dbReference>
<dbReference type="InterPro" id="IPR050490">
    <property type="entry name" value="Bact_solute-bd_prot1"/>
</dbReference>
<comment type="caution">
    <text evidence="1">The sequence shown here is derived from an EMBL/GenBank/DDBJ whole genome shotgun (WGS) entry which is preliminary data.</text>
</comment>
<reference evidence="1" key="2">
    <citation type="submission" date="2023-01" db="EMBL/GenBank/DDBJ databases">
        <authorList>
            <person name="Sun Q."/>
            <person name="Evtushenko L."/>
        </authorList>
    </citation>
    <scope>NUCLEOTIDE SEQUENCE</scope>
    <source>
        <strain evidence="1">VKM Ac-1246</strain>
    </source>
</reference>
<dbReference type="Gene3D" id="3.40.190.10">
    <property type="entry name" value="Periplasmic binding protein-like II"/>
    <property type="match status" value="1"/>
</dbReference>
<dbReference type="PROSITE" id="PS51318">
    <property type="entry name" value="TAT"/>
    <property type="match status" value="1"/>
</dbReference>
<reference evidence="1" key="1">
    <citation type="journal article" date="2014" name="Int. J. Syst. Evol. Microbiol.">
        <title>Complete genome of a new Firmicutes species belonging to the dominant human colonic microbiota ('Ruminococcus bicirculans') reveals two chromosomes and a selective capacity to utilize plant glucans.</title>
        <authorList>
            <consortium name="NISC Comparative Sequencing Program"/>
            <person name="Wegmann U."/>
            <person name="Louis P."/>
            <person name="Goesmann A."/>
            <person name="Henrissat B."/>
            <person name="Duncan S.H."/>
            <person name="Flint H.J."/>
        </authorList>
    </citation>
    <scope>NUCLEOTIDE SEQUENCE</scope>
    <source>
        <strain evidence="1">VKM Ac-1246</strain>
    </source>
</reference>
<dbReference type="InterPro" id="IPR006311">
    <property type="entry name" value="TAT_signal"/>
</dbReference>
<name>A0ABQ5SWG7_9ACTN</name>
<dbReference type="Pfam" id="PF13416">
    <property type="entry name" value="SBP_bac_8"/>
    <property type="match status" value="1"/>
</dbReference>
<dbReference type="CDD" id="cd14748">
    <property type="entry name" value="PBP2_UgpB"/>
    <property type="match status" value="1"/>
</dbReference>
<gene>
    <name evidence="1" type="ORF">GCM10017579_25540</name>
</gene>
<evidence type="ECO:0000313" key="2">
    <source>
        <dbReference type="Proteomes" id="UP001142292"/>
    </source>
</evidence>
<dbReference type="Proteomes" id="UP001142292">
    <property type="component" value="Unassembled WGS sequence"/>
</dbReference>
<organism evidence="1 2">
    <name type="scientific">Nocardioides luteus</name>
    <dbReference type="NCBI Taxonomy" id="1844"/>
    <lineage>
        <taxon>Bacteria</taxon>
        <taxon>Bacillati</taxon>
        <taxon>Actinomycetota</taxon>
        <taxon>Actinomycetes</taxon>
        <taxon>Propionibacteriales</taxon>
        <taxon>Nocardioidaceae</taxon>
        <taxon>Nocardioides</taxon>
    </lineage>
</organism>
<keyword evidence="2" id="KW-1185">Reference proteome</keyword>
<dbReference type="PANTHER" id="PTHR43649">
    <property type="entry name" value="ARABINOSE-BINDING PROTEIN-RELATED"/>
    <property type="match status" value="1"/>
</dbReference>
<sequence>MTLHLPPGARGRSQLSIPRAALDRRRFLGLAGLGVTAAALSACGGGPDTSGGGGKASSGVKQVDFSGVKPAKEITFWSTHPGNSGQVTAEIIKAFQAESGITVKLVQAGADYEELAQKFQTAQTSGDLPDVVNLSDVWWFRYMINGQIIPLDSAFEAAEVETDKYVESLLGDYNYNDATWAAPWARSTPLFYYNIDAFKKAGIDPEKALTSWDEFAAAAPDLVAKGGTKSAFQMPALAGYGGWVFQNLLWGYGGGWSKEESFDITCDSAESVAAIQFAQDAVYKDKWAGVAGTDQIQDFAAGVAAATMGSTGDLITTLTSAKFEVGVAPLLGGPEAAGGEDAPVCPTGGSGVAIPAEIPAERQLAAAQFIKFLTSPENTLKFAEATGYMPVRTDADPAALVKKTPQAKVAIDQLPATRPQDYARVFLPNGDIEMANALSDILTKKADPADSLGTLKTTLEDIYTSKVEPKL</sequence>
<proteinExistence type="predicted"/>
<protein>
    <submittedName>
        <fullName evidence="1">ABC transporter substrate-binding protein</fullName>
    </submittedName>
</protein>
<dbReference type="InterPro" id="IPR006059">
    <property type="entry name" value="SBP"/>
</dbReference>
<dbReference type="RefSeq" id="WP_189118799.1">
    <property type="nucleotide sequence ID" value="NZ_BMRK01000008.1"/>
</dbReference>
<dbReference type="PANTHER" id="PTHR43649:SF30">
    <property type="entry name" value="ABC TRANSPORTER SUBSTRATE-BINDING PROTEIN"/>
    <property type="match status" value="1"/>
</dbReference>